<organism evidence="1 2">
    <name type="scientific">Kingella denitrificans ATCC 33394</name>
    <dbReference type="NCBI Taxonomy" id="888741"/>
    <lineage>
        <taxon>Bacteria</taxon>
        <taxon>Pseudomonadati</taxon>
        <taxon>Pseudomonadota</taxon>
        <taxon>Betaproteobacteria</taxon>
        <taxon>Neisseriales</taxon>
        <taxon>Neisseriaceae</taxon>
        <taxon>Kingella</taxon>
    </lineage>
</organism>
<dbReference type="STRING" id="888741.HMPREF9098_2473"/>
<evidence type="ECO:0008006" key="3">
    <source>
        <dbReference type="Google" id="ProtNLM"/>
    </source>
</evidence>
<evidence type="ECO:0000313" key="2">
    <source>
        <dbReference type="Proteomes" id="UP000004088"/>
    </source>
</evidence>
<comment type="caution">
    <text evidence="1">The sequence shown here is derived from an EMBL/GenBank/DDBJ whole genome shotgun (WGS) entry which is preliminary data.</text>
</comment>
<accession>F0F2Y8</accession>
<evidence type="ECO:0000313" key="1">
    <source>
        <dbReference type="EMBL" id="EGC16150.1"/>
    </source>
</evidence>
<dbReference type="Proteomes" id="UP000004088">
    <property type="component" value="Unassembled WGS sequence"/>
</dbReference>
<dbReference type="EMBL" id="AEWV01000046">
    <property type="protein sequence ID" value="EGC16150.1"/>
    <property type="molecule type" value="Genomic_DNA"/>
</dbReference>
<dbReference type="RefSeq" id="WP_003784792.1">
    <property type="nucleotide sequence ID" value="NZ_GL870929.1"/>
</dbReference>
<dbReference type="HOGENOM" id="CLU_2142522_0_0_4"/>
<sequence>MKNTFIGIFLLAAIAVGYTQIPWQWRRYKDIENGNTLIQHLETYRRQYNKLPEPHEEALLIQLGFHKNKQGWQPNYQKIGSNDYLIIYKDGFAPPYLQYRSGTGKPEWALAE</sequence>
<keyword evidence="2" id="KW-1185">Reference proteome</keyword>
<gene>
    <name evidence="1" type="ORF">HMPREF9098_2473</name>
</gene>
<reference evidence="1 2" key="1">
    <citation type="submission" date="2011-01" db="EMBL/GenBank/DDBJ databases">
        <authorList>
            <person name="Muzny D."/>
            <person name="Qin X."/>
            <person name="Deng J."/>
            <person name="Jiang H."/>
            <person name="Liu Y."/>
            <person name="Qu J."/>
            <person name="Song X.-Z."/>
            <person name="Zhang L."/>
            <person name="Thornton R."/>
            <person name="Coyle M."/>
            <person name="Francisco L."/>
            <person name="Jackson L."/>
            <person name="Javaid M."/>
            <person name="Korchina V."/>
            <person name="Kovar C."/>
            <person name="Mata R."/>
            <person name="Mathew T."/>
            <person name="Ngo R."/>
            <person name="Nguyen L."/>
            <person name="Nguyen N."/>
            <person name="Okwuonu G."/>
            <person name="Ongeri F."/>
            <person name="Pham C."/>
            <person name="Simmons D."/>
            <person name="Wilczek-Boney K."/>
            <person name="Hale W."/>
            <person name="Jakkamsetti A."/>
            <person name="Pham P."/>
            <person name="Ruth R."/>
            <person name="San Lucas F."/>
            <person name="Warren J."/>
            <person name="Zhang J."/>
            <person name="Zhao Z."/>
            <person name="Zhou C."/>
            <person name="Zhu D."/>
            <person name="Lee S."/>
            <person name="Bess C."/>
            <person name="Blankenburg K."/>
            <person name="Forbes L."/>
            <person name="Fu Q."/>
            <person name="Gubbala S."/>
            <person name="Hirani K."/>
            <person name="Jayaseelan J.C."/>
            <person name="Lara F."/>
            <person name="Munidasa M."/>
            <person name="Palculict T."/>
            <person name="Patil S."/>
            <person name="Pu L.-L."/>
            <person name="Saada N."/>
            <person name="Tang L."/>
            <person name="Weissenberger G."/>
            <person name="Zhu Y."/>
            <person name="Hemphill L."/>
            <person name="Shang Y."/>
            <person name="Youmans B."/>
            <person name="Ayvaz T."/>
            <person name="Ross M."/>
            <person name="Santibanez J."/>
            <person name="Aqrawi P."/>
            <person name="Gross S."/>
            <person name="Joshi V."/>
            <person name="Fowler G."/>
            <person name="Nazareth L."/>
            <person name="Reid J."/>
            <person name="Worley K."/>
            <person name="Petrosino J."/>
            <person name="Highlander S."/>
            <person name="Gibbs R."/>
        </authorList>
    </citation>
    <scope>NUCLEOTIDE SEQUENCE [LARGE SCALE GENOMIC DNA]</scope>
    <source>
        <strain evidence="1 2">ATCC 33394</strain>
    </source>
</reference>
<name>F0F2Y8_9NEIS</name>
<dbReference type="AlphaFoldDB" id="F0F2Y8"/>
<proteinExistence type="predicted"/>
<protein>
    <recommendedName>
        <fullName evidence="3">Type II secretion system protein GspG C-terminal domain-containing protein</fullName>
    </recommendedName>
</protein>